<accession>A0A7X5KMZ0</accession>
<keyword evidence="11" id="KW-1185">Reference proteome</keyword>
<organism evidence="10 11">
    <name type="scientific">Anaerotalea alkaliphila</name>
    <dbReference type="NCBI Taxonomy" id="2662126"/>
    <lineage>
        <taxon>Bacteria</taxon>
        <taxon>Bacillati</taxon>
        <taxon>Bacillota</taxon>
        <taxon>Clostridia</taxon>
        <taxon>Eubacteriales</taxon>
        <taxon>Anaerotalea</taxon>
    </lineage>
</organism>
<dbReference type="SUPFAM" id="SSF101473">
    <property type="entry name" value="DhaL-like"/>
    <property type="match status" value="1"/>
</dbReference>
<dbReference type="NCBIfam" id="TIGR02365">
    <property type="entry name" value="dha_L_ycgS"/>
    <property type="match status" value="1"/>
</dbReference>
<dbReference type="GO" id="GO:0019563">
    <property type="term" value="P:glycerol catabolic process"/>
    <property type="evidence" value="ECO:0007669"/>
    <property type="project" value="TreeGrafter"/>
</dbReference>
<evidence type="ECO:0000313" key="11">
    <source>
        <dbReference type="Proteomes" id="UP000461585"/>
    </source>
</evidence>
<evidence type="ECO:0000256" key="8">
    <source>
        <dbReference type="ARBA" id="ARBA00055771"/>
    </source>
</evidence>
<reference evidence="10 11" key="1">
    <citation type="submission" date="2020-01" db="EMBL/GenBank/DDBJ databases">
        <title>Anaeroalcalibacter tamaniensis gen. nov., sp. nov., moderately halophilic strictly anaerobic fermenter bacterium from mud volcano of Taman peninsula.</title>
        <authorList>
            <person name="Frolova A."/>
            <person name="Merkel A.Y."/>
            <person name="Slobodkin A.I."/>
        </authorList>
    </citation>
    <scope>NUCLEOTIDE SEQUENCE [LARGE SCALE GENOMIC DNA]</scope>
    <source>
        <strain evidence="10 11">F-3ap</strain>
    </source>
</reference>
<dbReference type="AlphaFoldDB" id="A0A7X5KMZ0"/>
<evidence type="ECO:0000256" key="6">
    <source>
        <dbReference type="ARBA" id="ARBA00022798"/>
    </source>
</evidence>
<comment type="caution">
    <text evidence="10">The sequence shown here is derived from an EMBL/GenBank/DDBJ whole genome shotgun (WGS) entry which is preliminary data.</text>
</comment>
<evidence type="ECO:0000259" key="9">
    <source>
        <dbReference type="PROSITE" id="PS51480"/>
    </source>
</evidence>
<dbReference type="EMBL" id="JAAEEH010000035">
    <property type="protein sequence ID" value="NDL68329.1"/>
    <property type="molecule type" value="Genomic_DNA"/>
</dbReference>
<dbReference type="GO" id="GO:0004371">
    <property type="term" value="F:glycerone kinase activity"/>
    <property type="evidence" value="ECO:0007669"/>
    <property type="project" value="InterPro"/>
</dbReference>
<protein>
    <recommendedName>
        <fullName evidence="3">phosphoenolpyruvate--glycerone phosphotransferase</fullName>
        <ecNumber evidence="3">2.7.1.121</ecNumber>
    </recommendedName>
</protein>
<comment type="function">
    <text evidence="8">ADP-binding subunit of the dihydroxyacetone kinase, which is responsible for the phosphoenolpyruvate (PEP)-dependent phosphorylation of dihydroxyacetone. DhaL-ADP is converted to DhaL-ATP via a phosphoryl group transfer from DhaM and transmits it to dihydroxyacetone binds to DhaK.</text>
</comment>
<comment type="subunit">
    <text evidence="7">Homodimer. The dihydroxyacetone kinase complex is composed of a homodimer of DhaM, a homodimer of DhaK and the subunit DhaL.</text>
</comment>
<evidence type="ECO:0000256" key="2">
    <source>
        <dbReference type="ARBA" id="ARBA00004745"/>
    </source>
</evidence>
<evidence type="ECO:0000256" key="1">
    <source>
        <dbReference type="ARBA" id="ARBA00001113"/>
    </source>
</evidence>
<keyword evidence="6" id="KW-0319">Glycerol metabolism</keyword>
<evidence type="ECO:0000256" key="4">
    <source>
        <dbReference type="ARBA" id="ARBA00022679"/>
    </source>
</evidence>
<dbReference type="PANTHER" id="PTHR28629:SF4">
    <property type="entry name" value="TRIOKINASE_FMN CYCLASE"/>
    <property type="match status" value="1"/>
</dbReference>
<dbReference type="InterPro" id="IPR036117">
    <property type="entry name" value="DhaL_dom_sf"/>
</dbReference>
<keyword evidence="5 10" id="KW-0418">Kinase</keyword>
<dbReference type="Gene3D" id="1.25.40.340">
    <property type="match status" value="1"/>
</dbReference>
<sequence length="210" mass="22096">MVARMVELVLEKEAEFSALDAAVGDGDFGASLAKGFSKLREEWEELPKEDMGAFLKACGLLIGEECGGASGPLWGGAFRAAAKAAKDKEALGVEDLALLLDQAVLSIQKTGKAEAGDKTMVDALLPAVKSLVQDAQAHLPLEEALKNAAAAAMEGAEATRDMVAKRGRASYLGERTVGHPDPGAMAVGILLQGVYEHRKTAESKRFTDEL</sequence>
<dbReference type="GO" id="GO:0047324">
    <property type="term" value="F:phosphoenolpyruvate-glycerone phosphotransferase activity"/>
    <property type="evidence" value="ECO:0007669"/>
    <property type="project" value="UniProtKB-EC"/>
</dbReference>
<dbReference type="PROSITE" id="PS51480">
    <property type="entry name" value="DHAL"/>
    <property type="match status" value="1"/>
</dbReference>
<dbReference type="GO" id="GO:0005829">
    <property type="term" value="C:cytosol"/>
    <property type="evidence" value="ECO:0007669"/>
    <property type="project" value="TreeGrafter"/>
</dbReference>
<dbReference type="Proteomes" id="UP000461585">
    <property type="component" value="Unassembled WGS sequence"/>
</dbReference>
<evidence type="ECO:0000313" key="10">
    <source>
        <dbReference type="EMBL" id="NDL68329.1"/>
    </source>
</evidence>
<keyword evidence="4" id="KW-0808">Transferase</keyword>
<dbReference type="InterPro" id="IPR012737">
    <property type="entry name" value="DhaK_L_YcgS"/>
</dbReference>
<dbReference type="InterPro" id="IPR004007">
    <property type="entry name" value="DhaL_dom"/>
</dbReference>
<evidence type="ECO:0000256" key="5">
    <source>
        <dbReference type="ARBA" id="ARBA00022777"/>
    </source>
</evidence>
<dbReference type="Pfam" id="PF02734">
    <property type="entry name" value="Dak2"/>
    <property type="match status" value="1"/>
</dbReference>
<evidence type="ECO:0000256" key="3">
    <source>
        <dbReference type="ARBA" id="ARBA00012095"/>
    </source>
</evidence>
<dbReference type="InterPro" id="IPR050861">
    <property type="entry name" value="Dihydroxyacetone_Kinase"/>
</dbReference>
<dbReference type="FunFam" id="1.25.40.340:FF:000002">
    <property type="entry name" value="Dihydroxyacetone kinase, L subunit"/>
    <property type="match status" value="1"/>
</dbReference>
<gene>
    <name evidence="10" type="primary">dhaL</name>
    <name evidence="10" type="ORF">GXN74_11315</name>
</gene>
<comment type="catalytic activity">
    <reaction evidence="1">
        <text>dihydroxyacetone + phosphoenolpyruvate = dihydroxyacetone phosphate + pyruvate</text>
        <dbReference type="Rhea" id="RHEA:18381"/>
        <dbReference type="ChEBI" id="CHEBI:15361"/>
        <dbReference type="ChEBI" id="CHEBI:16016"/>
        <dbReference type="ChEBI" id="CHEBI:57642"/>
        <dbReference type="ChEBI" id="CHEBI:58702"/>
        <dbReference type="EC" id="2.7.1.121"/>
    </reaction>
</comment>
<proteinExistence type="predicted"/>
<name>A0A7X5KMZ0_9FIRM</name>
<evidence type="ECO:0000256" key="7">
    <source>
        <dbReference type="ARBA" id="ARBA00046577"/>
    </source>
</evidence>
<comment type="pathway">
    <text evidence="2">Polyol metabolism; glycerol degradation.</text>
</comment>
<dbReference type="SMART" id="SM01120">
    <property type="entry name" value="Dak2"/>
    <property type="match status" value="1"/>
</dbReference>
<dbReference type="EC" id="2.7.1.121" evidence="3"/>
<feature type="domain" description="DhaL" evidence="9">
    <location>
        <begin position="1"/>
        <end position="196"/>
    </location>
</feature>
<dbReference type="PANTHER" id="PTHR28629">
    <property type="entry name" value="TRIOKINASE/FMN CYCLASE"/>
    <property type="match status" value="1"/>
</dbReference>